<dbReference type="GO" id="GO:0006043">
    <property type="term" value="P:glucosamine catabolic process"/>
    <property type="evidence" value="ECO:0007669"/>
    <property type="project" value="TreeGrafter"/>
</dbReference>
<dbReference type="RefSeq" id="WP_111393060.1">
    <property type="nucleotide sequence ID" value="NZ_QKTX01000007.1"/>
</dbReference>
<keyword evidence="3" id="KW-1185">Reference proteome</keyword>
<dbReference type="GO" id="GO:0042802">
    <property type="term" value="F:identical protein binding"/>
    <property type="evidence" value="ECO:0007669"/>
    <property type="project" value="TreeGrafter"/>
</dbReference>
<dbReference type="InterPro" id="IPR006148">
    <property type="entry name" value="Glc/Gal-6P_isomerase"/>
</dbReference>
<dbReference type="PANTHER" id="PTHR11280:SF6">
    <property type="entry name" value="GLUCOSAMINE-6-PHOSPHATE ISOMERASE NAGB"/>
    <property type="match status" value="1"/>
</dbReference>
<dbReference type="GO" id="GO:0006046">
    <property type="term" value="P:N-acetylglucosamine catabolic process"/>
    <property type="evidence" value="ECO:0007669"/>
    <property type="project" value="TreeGrafter"/>
</dbReference>
<dbReference type="InterPro" id="IPR018321">
    <property type="entry name" value="Glucosamine6P_isomerase_CS"/>
</dbReference>
<dbReference type="SUPFAM" id="SSF100950">
    <property type="entry name" value="NagB/RpiA/CoA transferase-like"/>
    <property type="match status" value="1"/>
</dbReference>
<dbReference type="PROSITE" id="PS01161">
    <property type="entry name" value="GLC_GALNAC_ISOMERASE"/>
    <property type="match status" value="1"/>
</dbReference>
<organism evidence="2 3">
    <name type="scientific">Algoriphagus aquaeductus</name>
    <dbReference type="NCBI Taxonomy" id="475299"/>
    <lineage>
        <taxon>Bacteria</taxon>
        <taxon>Pseudomonadati</taxon>
        <taxon>Bacteroidota</taxon>
        <taxon>Cytophagia</taxon>
        <taxon>Cytophagales</taxon>
        <taxon>Cyclobacteriaceae</taxon>
        <taxon>Algoriphagus</taxon>
    </lineage>
</organism>
<dbReference type="GO" id="GO:0005975">
    <property type="term" value="P:carbohydrate metabolic process"/>
    <property type="evidence" value="ECO:0007669"/>
    <property type="project" value="InterPro"/>
</dbReference>
<protein>
    <submittedName>
        <fullName evidence="2">Glucosamine-6-phosphate deaminase</fullName>
    </submittedName>
</protein>
<dbReference type="GO" id="GO:0005737">
    <property type="term" value="C:cytoplasm"/>
    <property type="evidence" value="ECO:0007669"/>
    <property type="project" value="TreeGrafter"/>
</dbReference>
<dbReference type="GO" id="GO:0004342">
    <property type="term" value="F:glucosamine-6-phosphate deaminase activity"/>
    <property type="evidence" value="ECO:0007669"/>
    <property type="project" value="InterPro"/>
</dbReference>
<dbReference type="Pfam" id="PF01182">
    <property type="entry name" value="Glucosamine_iso"/>
    <property type="match status" value="1"/>
</dbReference>
<accession>A0A326RY48</accession>
<dbReference type="GO" id="GO:0019262">
    <property type="term" value="P:N-acetylneuraminate catabolic process"/>
    <property type="evidence" value="ECO:0007669"/>
    <property type="project" value="TreeGrafter"/>
</dbReference>
<dbReference type="AlphaFoldDB" id="A0A326RY48"/>
<dbReference type="Gene3D" id="3.40.50.1360">
    <property type="match status" value="1"/>
</dbReference>
<dbReference type="PANTHER" id="PTHR11280">
    <property type="entry name" value="GLUCOSAMINE-6-PHOSPHATE ISOMERASE"/>
    <property type="match status" value="1"/>
</dbReference>
<reference evidence="2 3" key="1">
    <citation type="submission" date="2018-06" db="EMBL/GenBank/DDBJ databases">
        <title>Genomic Encyclopedia of Archaeal and Bacterial Type Strains, Phase II (KMG-II): from individual species to whole genera.</title>
        <authorList>
            <person name="Goeker M."/>
        </authorList>
    </citation>
    <scope>NUCLEOTIDE SEQUENCE [LARGE SCALE GENOMIC DNA]</scope>
    <source>
        <strain evidence="2 3">T4</strain>
    </source>
</reference>
<dbReference type="CDD" id="cd01399">
    <property type="entry name" value="GlcN6P_deaminase"/>
    <property type="match status" value="1"/>
</dbReference>
<gene>
    <name evidence="2" type="ORF">CLV31_107215</name>
</gene>
<dbReference type="Proteomes" id="UP000248917">
    <property type="component" value="Unassembled WGS sequence"/>
</dbReference>
<name>A0A326RY48_9BACT</name>
<comment type="caution">
    <text evidence="2">The sequence shown here is derived from an EMBL/GenBank/DDBJ whole genome shotgun (WGS) entry which is preliminary data.</text>
</comment>
<sequence length="244" mass="27167">MTISISPNPVELGQKAGKIGAELIRKAIQNLGFANIILATGTSQFETLKQLLAEKDIDWSKVTVFHLDEYIGLPITHPASFRKYLLERFFNHVPKLKAYHLIDGENDPEKECERLSTLIQNHPIDVAFVGIGENGHLAFNDPPADFETEKPYLVVNLDHACRMQQLGEGWFPNLDAVPTQAISMSIRQIMKSKSIICSVPDLRKAQAVKDCLKGEITNLHPASILQSHPDCRIFLDESASSLLA</sequence>
<dbReference type="EMBL" id="QKTX01000007">
    <property type="protein sequence ID" value="PZV83262.1"/>
    <property type="molecule type" value="Genomic_DNA"/>
</dbReference>
<feature type="domain" description="Glucosamine/galactosamine-6-phosphate isomerase" evidence="1">
    <location>
        <begin position="9"/>
        <end position="226"/>
    </location>
</feature>
<dbReference type="InterPro" id="IPR004547">
    <property type="entry name" value="Glucosamine6P_isomerase"/>
</dbReference>
<evidence type="ECO:0000259" key="1">
    <source>
        <dbReference type="Pfam" id="PF01182"/>
    </source>
</evidence>
<dbReference type="OrthoDB" id="9791139at2"/>
<evidence type="ECO:0000313" key="3">
    <source>
        <dbReference type="Proteomes" id="UP000248917"/>
    </source>
</evidence>
<proteinExistence type="predicted"/>
<dbReference type="InterPro" id="IPR037171">
    <property type="entry name" value="NagB/RpiA_transferase-like"/>
</dbReference>
<evidence type="ECO:0000313" key="2">
    <source>
        <dbReference type="EMBL" id="PZV83262.1"/>
    </source>
</evidence>